<dbReference type="PANTHER" id="PTHR42852:SF6">
    <property type="entry name" value="THIOL:DISULFIDE INTERCHANGE PROTEIN DSBE"/>
    <property type="match status" value="1"/>
</dbReference>
<dbReference type="InterPro" id="IPR013766">
    <property type="entry name" value="Thioredoxin_domain"/>
</dbReference>
<dbReference type="Proteomes" id="UP001165383">
    <property type="component" value="Unassembled WGS sequence"/>
</dbReference>
<evidence type="ECO:0000259" key="5">
    <source>
        <dbReference type="PROSITE" id="PS51352"/>
    </source>
</evidence>
<dbReference type="InterPro" id="IPR036249">
    <property type="entry name" value="Thioredoxin-like_sf"/>
</dbReference>
<dbReference type="InterPro" id="IPR013740">
    <property type="entry name" value="Redoxin"/>
</dbReference>
<dbReference type="Pfam" id="PF08534">
    <property type="entry name" value="Redoxin"/>
    <property type="match status" value="1"/>
</dbReference>
<dbReference type="SUPFAM" id="SSF52833">
    <property type="entry name" value="Thioredoxin-like"/>
    <property type="match status" value="1"/>
</dbReference>
<feature type="domain" description="Thioredoxin" evidence="5">
    <location>
        <begin position="35"/>
        <end position="173"/>
    </location>
</feature>
<dbReference type="PANTHER" id="PTHR42852">
    <property type="entry name" value="THIOL:DISULFIDE INTERCHANGE PROTEIN DSBE"/>
    <property type="match status" value="1"/>
</dbReference>
<evidence type="ECO:0000256" key="1">
    <source>
        <dbReference type="ARBA" id="ARBA00004196"/>
    </source>
</evidence>
<sequence>MSRILRFLPLLILAAFVGAVSWRLSSPADEKITSKMLGQPVPSFALSPAVSGKPGLASSDLASGRPRMVNVFASWCVPCIAEAPLLAELNAKGAAIDAIAVRDKPEDVAEFLAVRGDPFQRIGADPESKAQLALGSSGVPETFIVDGRGIIRYQHMGPIEPADVPKLLAQWEAAK</sequence>
<accession>A0ABT0S7F9</accession>
<gene>
    <name evidence="6" type="ORF">LZ518_04195</name>
</gene>
<dbReference type="EMBL" id="JAMGBB010000001">
    <property type="protein sequence ID" value="MCL6740333.1"/>
    <property type="molecule type" value="Genomic_DNA"/>
</dbReference>
<dbReference type="PROSITE" id="PS51352">
    <property type="entry name" value="THIOREDOXIN_2"/>
    <property type="match status" value="1"/>
</dbReference>
<comment type="subcellular location">
    <subcellularLocation>
        <location evidence="1">Cell envelope</location>
    </subcellularLocation>
</comment>
<reference evidence="6" key="1">
    <citation type="submission" date="2022-05" db="EMBL/GenBank/DDBJ databases">
        <authorList>
            <person name="Jo J.-H."/>
            <person name="Im W.-T."/>
        </authorList>
    </citation>
    <scope>NUCLEOTIDE SEQUENCE</scope>
    <source>
        <strain evidence="6">RB56-2</strain>
    </source>
</reference>
<evidence type="ECO:0000256" key="4">
    <source>
        <dbReference type="ARBA" id="ARBA00023284"/>
    </source>
</evidence>
<keyword evidence="7" id="KW-1185">Reference proteome</keyword>
<organism evidence="6 7">
    <name type="scientific">Sphingomonas brevis</name>
    <dbReference type="NCBI Taxonomy" id="2908206"/>
    <lineage>
        <taxon>Bacteria</taxon>
        <taxon>Pseudomonadati</taxon>
        <taxon>Pseudomonadota</taxon>
        <taxon>Alphaproteobacteria</taxon>
        <taxon>Sphingomonadales</taxon>
        <taxon>Sphingomonadaceae</taxon>
        <taxon>Sphingomonas</taxon>
    </lineage>
</organism>
<protein>
    <submittedName>
        <fullName evidence="6">Redoxin family protein</fullName>
    </submittedName>
</protein>
<dbReference type="RefSeq" id="WP_249914772.1">
    <property type="nucleotide sequence ID" value="NZ_JAMGBB010000001.1"/>
</dbReference>
<name>A0ABT0S7F9_9SPHN</name>
<keyword evidence="2" id="KW-0201">Cytochrome c-type biogenesis</keyword>
<comment type="caution">
    <text evidence="6">The sequence shown here is derived from an EMBL/GenBank/DDBJ whole genome shotgun (WGS) entry which is preliminary data.</text>
</comment>
<proteinExistence type="predicted"/>
<dbReference type="Gene3D" id="3.40.30.10">
    <property type="entry name" value="Glutaredoxin"/>
    <property type="match status" value="1"/>
</dbReference>
<evidence type="ECO:0000313" key="7">
    <source>
        <dbReference type="Proteomes" id="UP001165383"/>
    </source>
</evidence>
<keyword evidence="3" id="KW-1015">Disulfide bond</keyword>
<evidence type="ECO:0000313" key="6">
    <source>
        <dbReference type="EMBL" id="MCL6740333.1"/>
    </source>
</evidence>
<evidence type="ECO:0000256" key="2">
    <source>
        <dbReference type="ARBA" id="ARBA00022748"/>
    </source>
</evidence>
<keyword evidence="4" id="KW-0676">Redox-active center</keyword>
<dbReference type="InterPro" id="IPR050553">
    <property type="entry name" value="Thioredoxin_ResA/DsbE_sf"/>
</dbReference>
<evidence type="ECO:0000256" key="3">
    <source>
        <dbReference type="ARBA" id="ARBA00023157"/>
    </source>
</evidence>